<dbReference type="InterPro" id="IPR022880">
    <property type="entry name" value="DNApol_IV"/>
</dbReference>
<feature type="compositionally biased region" description="Basic and acidic residues" evidence="15">
    <location>
        <begin position="7"/>
        <end position="19"/>
    </location>
</feature>
<dbReference type="Gene3D" id="1.10.150.810">
    <property type="match status" value="2"/>
</dbReference>
<dbReference type="PROSITE" id="PS50173">
    <property type="entry name" value="UMUC"/>
    <property type="match status" value="1"/>
</dbReference>
<comment type="caution">
    <text evidence="17">The sequence shown here is derived from an EMBL/GenBank/DDBJ whole genome shotgun (WGS) entry which is preliminary data.</text>
</comment>
<evidence type="ECO:0000259" key="16">
    <source>
        <dbReference type="PROSITE" id="PS50173"/>
    </source>
</evidence>
<dbReference type="Proteomes" id="UP000318582">
    <property type="component" value="Unassembled WGS sequence"/>
</dbReference>
<dbReference type="InterPro" id="IPR043128">
    <property type="entry name" value="Rev_trsase/Diguanyl_cyclase"/>
</dbReference>
<dbReference type="Gene3D" id="3.30.1490.100">
    <property type="entry name" value="DNA polymerase, Y-family, little finger domain"/>
    <property type="match status" value="1"/>
</dbReference>
<feature type="region of interest" description="Disordered" evidence="15">
    <location>
        <begin position="570"/>
        <end position="616"/>
    </location>
</feature>
<keyword evidence="8" id="KW-0227">DNA damage</keyword>
<keyword evidence="12 17" id="KW-0239">DNA-directed DNA polymerase</keyword>
<keyword evidence="4" id="KW-0808">Transferase</keyword>
<dbReference type="InterPro" id="IPR043502">
    <property type="entry name" value="DNA/RNA_pol_sf"/>
</dbReference>
<keyword evidence="6" id="KW-0235">DNA replication</keyword>
<dbReference type="Gene3D" id="3.30.160.60">
    <property type="entry name" value="Classic Zinc Finger"/>
    <property type="match status" value="1"/>
</dbReference>
<dbReference type="GO" id="GO:0006260">
    <property type="term" value="P:DNA replication"/>
    <property type="evidence" value="ECO:0007669"/>
    <property type="project" value="UniProtKB-KW"/>
</dbReference>
<dbReference type="GO" id="GO:0003887">
    <property type="term" value="F:DNA-directed DNA polymerase activity"/>
    <property type="evidence" value="ECO:0007669"/>
    <property type="project" value="UniProtKB-KW"/>
</dbReference>
<dbReference type="AlphaFoldDB" id="A0A507EDR0"/>
<dbReference type="InterPro" id="IPR036775">
    <property type="entry name" value="DNA_pol_Y-fam_lit_finger_sf"/>
</dbReference>
<dbReference type="EC" id="2.7.7.7" evidence="2"/>
<dbReference type="FunFam" id="3.30.1490.100:FF:000004">
    <property type="entry name" value="DNA polymerase IV"/>
    <property type="match status" value="1"/>
</dbReference>
<evidence type="ECO:0000256" key="9">
    <source>
        <dbReference type="ARBA" id="ARBA00022771"/>
    </source>
</evidence>
<dbReference type="GO" id="GO:0070987">
    <property type="term" value="P:error-free translesion synthesis"/>
    <property type="evidence" value="ECO:0007669"/>
    <property type="project" value="UniProtKB-ARBA"/>
</dbReference>
<evidence type="ECO:0000256" key="12">
    <source>
        <dbReference type="ARBA" id="ARBA00022932"/>
    </source>
</evidence>
<evidence type="ECO:0000256" key="14">
    <source>
        <dbReference type="ARBA" id="ARBA00049244"/>
    </source>
</evidence>
<dbReference type="EMBL" id="QEAQ01000005">
    <property type="protein sequence ID" value="TPX61872.1"/>
    <property type="molecule type" value="Genomic_DNA"/>
</dbReference>
<keyword evidence="18" id="KW-1185">Reference proteome</keyword>
<dbReference type="SUPFAM" id="SSF100879">
    <property type="entry name" value="Lesion bypass DNA polymerase (Y-family), little finger domain"/>
    <property type="match status" value="1"/>
</dbReference>
<dbReference type="CDD" id="cd03586">
    <property type="entry name" value="PolY_Pol_IV_kappa"/>
    <property type="match status" value="1"/>
</dbReference>
<evidence type="ECO:0000256" key="3">
    <source>
        <dbReference type="ARBA" id="ARBA00016178"/>
    </source>
</evidence>
<dbReference type="GO" id="GO:0008270">
    <property type="term" value="F:zinc ion binding"/>
    <property type="evidence" value="ECO:0007669"/>
    <property type="project" value="UniProtKB-KW"/>
</dbReference>
<evidence type="ECO:0000256" key="4">
    <source>
        <dbReference type="ARBA" id="ARBA00022679"/>
    </source>
</evidence>
<name>A0A507EDR0_9FUNG</name>
<dbReference type="Pfam" id="PF11798">
    <property type="entry name" value="IMS_HHH"/>
    <property type="match status" value="1"/>
</dbReference>
<organism evidence="17 18">
    <name type="scientific">Powellomyces hirtus</name>
    <dbReference type="NCBI Taxonomy" id="109895"/>
    <lineage>
        <taxon>Eukaryota</taxon>
        <taxon>Fungi</taxon>
        <taxon>Fungi incertae sedis</taxon>
        <taxon>Chytridiomycota</taxon>
        <taxon>Chytridiomycota incertae sedis</taxon>
        <taxon>Chytridiomycetes</taxon>
        <taxon>Spizellomycetales</taxon>
        <taxon>Powellomycetaceae</taxon>
        <taxon>Powellomyces</taxon>
    </lineage>
</organism>
<keyword evidence="9" id="KW-0863">Zinc-finger</keyword>
<dbReference type="PANTHER" id="PTHR11076:SF33">
    <property type="entry name" value="DNA POLYMERASE KAPPA"/>
    <property type="match status" value="1"/>
</dbReference>
<feature type="compositionally biased region" description="Basic and acidic residues" evidence="15">
    <location>
        <begin position="64"/>
        <end position="74"/>
    </location>
</feature>
<feature type="compositionally biased region" description="Basic and acidic residues" evidence="15">
    <location>
        <begin position="542"/>
        <end position="552"/>
    </location>
</feature>
<dbReference type="Gene3D" id="3.40.1170.60">
    <property type="match status" value="1"/>
</dbReference>
<sequence>MQGGQPDTEKDENLEIKSEDEWEEEHDDWDWGAMDVDNAGNVPHPALTGGVEAQVPSSTPPTTAEEREGDARESMKSRLLINPNKAGTQFIDKARVQEIIYEASKGSPFFLAEQRRDAELTAKIKVLESQARKIRKMDLRAERSYVETVMRQVEKENDAAEKRCIVCVDMDAFYASVEERDRPELKEKPMAVGGIGMLCTANYVARSYGIRSAMPGYIALKLCPELIICKLNFDKYTSVANTVREVFAIYDPKFSSVGLDEAFLDITDYLATHPDQGPEGVVAELRAEIFQRTALTASAGIAPNKMLAKVCSDYNKPNGQKYLSHTKEEVRAFVNELAIRKVPGIGKVQERKLQALGVATCQDLRQNLVLVYKMFSRIFFNFSVRASLGIGSTQVESDWERKSVGCERTFGALMASGKSPSKLHSKLREISKHLWEDVTQQNVKGKRLTLKLKTTEFRLFTRARTLGRFVASEEDMYRVACKILDAEIAHQPNLTLRLMGLSLSDLYKAEYGEDSDSAGIARFLKRLREADDEGDLSGDPPKGPEDETKGVDADADADVKSCPICSKQFDRSTRPRDMDEHVGRCLDDSNSTTSTPPRPVSVKAAHASPERRTSNGLLRWVNRAEPASTVNGDVSKTAAQSATCPICGIATTLTTINAHIDKCLLTSPPAVD</sequence>
<dbReference type="STRING" id="109895.A0A507EDR0"/>
<evidence type="ECO:0000256" key="15">
    <source>
        <dbReference type="SAM" id="MobiDB-lite"/>
    </source>
</evidence>
<protein>
    <recommendedName>
        <fullName evidence="3">DNA polymerase kappa</fullName>
        <ecNumber evidence="2">2.7.7.7</ecNumber>
    </recommendedName>
</protein>
<dbReference type="SMART" id="SM00734">
    <property type="entry name" value="ZnF_Rad18"/>
    <property type="match status" value="2"/>
</dbReference>
<dbReference type="Gene3D" id="3.30.70.270">
    <property type="match status" value="1"/>
</dbReference>
<dbReference type="GO" id="GO:0003684">
    <property type="term" value="F:damaged DNA binding"/>
    <property type="evidence" value="ECO:0007669"/>
    <property type="project" value="InterPro"/>
</dbReference>
<feature type="compositionally biased region" description="Acidic residues" evidence="15">
    <location>
        <begin position="20"/>
        <end position="30"/>
    </location>
</feature>
<feature type="compositionally biased region" description="Basic and acidic residues" evidence="15">
    <location>
        <begin position="570"/>
        <end position="587"/>
    </location>
</feature>
<evidence type="ECO:0000256" key="11">
    <source>
        <dbReference type="ARBA" id="ARBA00022842"/>
    </source>
</evidence>
<dbReference type="FunFam" id="3.40.1170.60:FF:000012">
    <property type="entry name" value="Putative DNA-directed polymerase kappa"/>
    <property type="match status" value="1"/>
</dbReference>
<gene>
    <name evidence="17" type="primary">PHI841</name>
    <name evidence="17" type="ORF">PhCBS80983_g00841</name>
</gene>
<accession>A0A507EDR0</accession>
<dbReference type="InterPro" id="IPR024728">
    <property type="entry name" value="PolY_HhH_motif"/>
</dbReference>
<evidence type="ECO:0000256" key="13">
    <source>
        <dbReference type="ARBA" id="ARBA00023204"/>
    </source>
</evidence>
<keyword evidence="7" id="KW-0479">Metal-binding</keyword>
<evidence type="ECO:0000256" key="1">
    <source>
        <dbReference type="ARBA" id="ARBA00010945"/>
    </source>
</evidence>
<evidence type="ECO:0000256" key="2">
    <source>
        <dbReference type="ARBA" id="ARBA00012417"/>
    </source>
</evidence>
<keyword evidence="13" id="KW-0234">DNA repair</keyword>
<dbReference type="InterPro" id="IPR017961">
    <property type="entry name" value="DNA_pol_Y-fam_little_finger"/>
</dbReference>
<feature type="region of interest" description="Disordered" evidence="15">
    <location>
        <begin position="531"/>
        <end position="554"/>
    </location>
</feature>
<dbReference type="PANTHER" id="PTHR11076">
    <property type="entry name" value="DNA REPAIR POLYMERASE UMUC / TRANSFERASE FAMILY MEMBER"/>
    <property type="match status" value="1"/>
</dbReference>
<dbReference type="GO" id="GO:0006281">
    <property type="term" value="P:DNA repair"/>
    <property type="evidence" value="ECO:0007669"/>
    <property type="project" value="UniProtKB-KW"/>
</dbReference>
<keyword evidence="10" id="KW-0862">Zinc</keyword>
<feature type="region of interest" description="Disordered" evidence="15">
    <location>
        <begin position="1"/>
        <end position="74"/>
    </location>
</feature>
<dbReference type="HAMAP" id="MF_01113">
    <property type="entry name" value="DNApol_IV"/>
    <property type="match status" value="1"/>
</dbReference>
<proteinExistence type="inferred from homology"/>
<dbReference type="Pfam" id="PF11799">
    <property type="entry name" value="IMS_C"/>
    <property type="match status" value="1"/>
</dbReference>
<dbReference type="NCBIfam" id="NF002677">
    <property type="entry name" value="PRK02406.1"/>
    <property type="match status" value="1"/>
</dbReference>
<comment type="similarity">
    <text evidence="1">Belongs to the DNA polymerase type-Y family.</text>
</comment>
<dbReference type="SUPFAM" id="SSF56672">
    <property type="entry name" value="DNA/RNA polymerases"/>
    <property type="match status" value="1"/>
</dbReference>
<evidence type="ECO:0000313" key="17">
    <source>
        <dbReference type="EMBL" id="TPX61872.1"/>
    </source>
</evidence>
<dbReference type="InterPro" id="IPR001126">
    <property type="entry name" value="UmuC"/>
</dbReference>
<evidence type="ECO:0000256" key="7">
    <source>
        <dbReference type="ARBA" id="ARBA00022723"/>
    </source>
</evidence>
<evidence type="ECO:0000256" key="5">
    <source>
        <dbReference type="ARBA" id="ARBA00022695"/>
    </source>
</evidence>
<evidence type="ECO:0000256" key="6">
    <source>
        <dbReference type="ARBA" id="ARBA00022705"/>
    </source>
</evidence>
<dbReference type="GO" id="GO:0042276">
    <property type="term" value="P:error-prone translesion synthesis"/>
    <property type="evidence" value="ECO:0007669"/>
    <property type="project" value="TreeGrafter"/>
</dbReference>
<feature type="domain" description="UmuC" evidence="16">
    <location>
        <begin position="165"/>
        <end position="346"/>
    </location>
</feature>
<evidence type="ECO:0000256" key="10">
    <source>
        <dbReference type="ARBA" id="ARBA00022833"/>
    </source>
</evidence>
<reference evidence="17 18" key="1">
    <citation type="journal article" date="2019" name="Sci. Rep.">
        <title>Comparative genomics of chytrid fungi reveal insights into the obligate biotrophic and pathogenic lifestyle of Synchytrium endobioticum.</title>
        <authorList>
            <person name="van de Vossenberg B.T.L.H."/>
            <person name="Warris S."/>
            <person name="Nguyen H.D.T."/>
            <person name="van Gent-Pelzer M.P.E."/>
            <person name="Joly D.L."/>
            <person name="van de Geest H.C."/>
            <person name="Bonants P.J.M."/>
            <person name="Smith D.S."/>
            <person name="Levesque C.A."/>
            <person name="van der Lee T.A.J."/>
        </authorList>
    </citation>
    <scope>NUCLEOTIDE SEQUENCE [LARGE SCALE GENOMIC DNA]</scope>
    <source>
        <strain evidence="17 18">CBS 809.83</strain>
    </source>
</reference>
<evidence type="ECO:0000256" key="8">
    <source>
        <dbReference type="ARBA" id="ARBA00022763"/>
    </source>
</evidence>
<keyword evidence="5" id="KW-0548">Nucleotidyltransferase</keyword>
<dbReference type="GO" id="GO:0005634">
    <property type="term" value="C:nucleus"/>
    <property type="evidence" value="ECO:0007669"/>
    <property type="project" value="TreeGrafter"/>
</dbReference>
<keyword evidence="11" id="KW-0460">Magnesium</keyword>
<dbReference type="InterPro" id="IPR006642">
    <property type="entry name" value="Rad18_UBZ4"/>
</dbReference>
<evidence type="ECO:0000313" key="18">
    <source>
        <dbReference type="Proteomes" id="UP000318582"/>
    </source>
</evidence>
<dbReference type="InterPro" id="IPR050116">
    <property type="entry name" value="DNA_polymerase-Y"/>
</dbReference>
<comment type="catalytic activity">
    <reaction evidence="14">
        <text>DNA(n) + a 2'-deoxyribonucleoside 5'-triphosphate = DNA(n+1) + diphosphate</text>
        <dbReference type="Rhea" id="RHEA:22508"/>
        <dbReference type="Rhea" id="RHEA-COMP:17339"/>
        <dbReference type="Rhea" id="RHEA-COMP:17340"/>
        <dbReference type="ChEBI" id="CHEBI:33019"/>
        <dbReference type="ChEBI" id="CHEBI:61560"/>
        <dbReference type="ChEBI" id="CHEBI:173112"/>
        <dbReference type="EC" id="2.7.7.7"/>
    </reaction>
</comment>
<dbReference type="Pfam" id="PF00817">
    <property type="entry name" value="IMS"/>
    <property type="match status" value="1"/>
</dbReference>